<comment type="caution">
    <text evidence="2">The sequence shown here is derived from an EMBL/GenBank/DDBJ whole genome shotgun (WGS) entry which is preliminary data.</text>
</comment>
<keyword evidence="1" id="KW-0812">Transmembrane</keyword>
<dbReference type="AlphaFoldDB" id="A0A951QE14"/>
<accession>A0A951QE14</accession>
<sequence>MTNSTGKKIGTDPRTKAEQVSLAIALALLAGVIGIVISLWLNSSGEPARFRVDRGLVRNEVGVYYLPITVTNEGAETGAQVTVAGKLRGTDDLESTTTFDFISGGASVTGVLVFQTEPTSAEIRVVGYQQP</sequence>
<gene>
    <name evidence="2" type="ORF">KME15_19425</name>
</gene>
<keyword evidence="1" id="KW-0472">Membrane</keyword>
<protein>
    <recommendedName>
        <fullName evidence="4">TIGR02588 family protein</fullName>
    </recommendedName>
</protein>
<reference evidence="2" key="1">
    <citation type="submission" date="2021-05" db="EMBL/GenBank/DDBJ databases">
        <authorList>
            <person name="Pietrasiak N."/>
            <person name="Ward R."/>
            <person name="Stajich J.E."/>
            <person name="Kurbessoian T."/>
        </authorList>
    </citation>
    <scope>NUCLEOTIDE SEQUENCE</scope>
    <source>
        <strain evidence="2">UHER 2000/2452</strain>
    </source>
</reference>
<organism evidence="2 3">
    <name type="scientific">Drouetiella hepatica Uher 2000/2452</name>
    <dbReference type="NCBI Taxonomy" id="904376"/>
    <lineage>
        <taxon>Bacteria</taxon>
        <taxon>Bacillati</taxon>
        <taxon>Cyanobacteriota</taxon>
        <taxon>Cyanophyceae</taxon>
        <taxon>Oculatellales</taxon>
        <taxon>Oculatellaceae</taxon>
        <taxon>Drouetiella</taxon>
    </lineage>
</organism>
<name>A0A951QE14_9CYAN</name>
<keyword evidence="1" id="KW-1133">Transmembrane helix</keyword>
<evidence type="ECO:0000313" key="3">
    <source>
        <dbReference type="Proteomes" id="UP000757435"/>
    </source>
</evidence>
<evidence type="ECO:0000313" key="2">
    <source>
        <dbReference type="EMBL" id="MBW4660850.1"/>
    </source>
</evidence>
<evidence type="ECO:0000256" key="1">
    <source>
        <dbReference type="SAM" id="Phobius"/>
    </source>
</evidence>
<reference evidence="2" key="2">
    <citation type="journal article" date="2022" name="Microbiol. Resour. Announc.">
        <title>Metagenome Sequencing to Explore Phylogenomics of Terrestrial Cyanobacteria.</title>
        <authorList>
            <person name="Ward R.D."/>
            <person name="Stajich J.E."/>
            <person name="Johansen J.R."/>
            <person name="Huntemann M."/>
            <person name="Clum A."/>
            <person name="Foster B."/>
            <person name="Foster B."/>
            <person name="Roux S."/>
            <person name="Palaniappan K."/>
            <person name="Varghese N."/>
            <person name="Mukherjee S."/>
            <person name="Reddy T.B.K."/>
            <person name="Daum C."/>
            <person name="Copeland A."/>
            <person name="Chen I.A."/>
            <person name="Ivanova N.N."/>
            <person name="Kyrpides N.C."/>
            <person name="Shapiro N."/>
            <person name="Eloe-Fadrosh E.A."/>
            <person name="Pietrasiak N."/>
        </authorList>
    </citation>
    <scope>NUCLEOTIDE SEQUENCE</scope>
    <source>
        <strain evidence="2">UHER 2000/2452</strain>
    </source>
</reference>
<proteinExistence type="predicted"/>
<evidence type="ECO:0008006" key="4">
    <source>
        <dbReference type="Google" id="ProtNLM"/>
    </source>
</evidence>
<dbReference type="Proteomes" id="UP000757435">
    <property type="component" value="Unassembled WGS sequence"/>
</dbReference>
<feature type="transmembrane region" description="Helical" evidence="1">
    <location>
        <begin position="20"/>
        <end position="41"/>
    </location>
</feature>
<dbReference type="EMBL" id="JAHHHD010000026">
    <property type="protein sequence ID" value="MBW4660850.1"/>
    <property type="molecule type" value="Genomic_DNA"/>
</dbReference>